<dbReference type="WBParaSite" id="ALUE_0000801401-mRNA-1">
    <property type="protein sequence ID" value="ALUE_0000801401-mRNA-1"/>
    <property type="gene ID" value="ALUE_0000801401"/>
</dbReference>
<accession>A0A0M3HXG5</accession>
<name>A0A0M3HXG5_ASCLU</name>
<protein>
    <submittedName>
        <fullName evidence="2">Apple domain-containing protein</fullName>
    </submittedName>
</protein>
<sequence>MTTPNCAITKHMRNVVAKGTIVVRRISVHLTSTVKLMPKCVSATLNVAGVRMVGAYRCRLQNCCDACTTSEFCSLYHNLQYYVYLRNEKYFPLIRSVAAVGSMKVHLMYP</sequence>
<reference evidence="2" key="1">
    <citation type="submission" date="2017-02" db="UniProtKB">
        <authorList>
            <consortium name="WormBaseParasite"/>
        </authorList>
    </citation>
    <scope>IDENTIFICATION</scope>
</reference>
<evidence type="ECO:0000313" key="2">
    <source>
        <dbReference type="WBParaSite" id="ALUE_0000801401-mRNA-1"/>
    </source>
</evidence>
<organism evidence="1 2">
    <name type="scientific">Ascaris lumbricoides</name>
    <name type="common">Giant roundworm</name>
    <dbReference type="NCBI Taxonomy" id="6252"/>
    <lineage>
        <taxon>Eukaryota</taxon>
        <taxon>Metazoa</taxon>
        <taxon>Ecdysozoa</taxon>
        <taxon>Nematoda</taxon>
        <taxon>Chromadorea</taxon>
        <taxon>Rhabditida</taxon>
        <taxon>Spirurina</taxon>
        <taxon>Ascaridomorpha</taxon>
        <taxon>Ascaridoidea</taxon>
        <taxon>Ascarididae</taxon>
        <taxon>Ascaris</taxon>
    </lineage>
</organism>
<dbReference type="AlphaFoldDB" id="A0A0M3HXG5"/>
<evidence type="ECO:0000313" key="1">
    <source>
        <dbReference type="Proteomes" id="UP000036681"/>
    </source>
</evidence>
<keyword evidence="1" id="KW-1185">Reference proteome</keyword>
<dbReference type="Proteomes" id="UP000036681">
    <property type="component" value="Unplaced"/>
</dbReference>
<proteinExistence type="predicted"/>